<organism evidence="5 6">
    <name type="scientific">Vineibacter terrae</name>
    <dbReference type="NCBI Taxonomy" id="2586908"/>
    <lineage>
        <taxon>Bacteria</taxon>
        <taxon>Pseudomonadati</taxon>
        <taxon>Pseudomonadota</taxon>
        <taxon>Alphaproteobacteria</taxon>
        <taxon>Hyphomicrobiales</taxon>
        <taxon>Vineibacter</taxon>
    </lineage>
</organism>
<dbReference type="InterPro" id="IPR001647">
    <property type="entry name" value="HTH_TetR"/>
</dbReference>
<dbReference type="EMBL" id="VDUZ01000071">
    <property type="protein sequence ID" value="TXL69822.1"/>
    <property type="molecule type" value="Genomic_DNA"/>
</dbReference>
<dbReference type="SUPFAM" id="SSF46689">
    <property type="entry name" value="Homeodomain-like"/>
    <property type="match status" value="1"/>
</dbReference>
<sequence>MTRGIDVVRRTSRRPAARPSEPRDTPPAEAIEAAAFDLFARQGFQVTTVRDIMHACGLTQGALYNHFSSKEELLATIIRSTQAALERDLAAALGGVGDDPAAQLFAVVRAYTLRHTRKRVEAVVANREWEWLDAPRRQEIRASRRRVREVVMRILERGHAAGAFRALRRDGRDDVKIVAMAILNQCTDVAYWFNAAHDGWRAEDVADLHADLALRSVGAAPAAARGRADDTLAAE</sequence>
<dbReference type="InterPro" id="IPR009057">
    <property type="entry name" value="Homeodomain-like_sf"/>
</dbReference>
<dbReference type="OrthoDB" id="9814200at2"/>
<gene>
    <name evidence="5" type="ORF">FHP25_37335</name>
</gene>
<evidence type="ECO:0000256" key="2">
    <source>
        <dbReference type="PROSITE-ProRule" id="PRU00335"/>
    </source>
</evidence>
<dbReference type="Gene3D" id="1.10.357.10">
    <property type="entry name" value="Tetracycline Repressor, domain 2"/>
    <property type="match status" value="1"/>
</dbReference>
<dbReference type="PANTHER" id="PTHR30055">
    <property type="entry name" value="HTH-TYPE TRANSCRIPTIONAL REGULATOR RUTR"/>
    <property type="match status" value="1"/>
</dbReference>
<keyword evidence="1 2" id="KW-0238">DNA-binding</keyword>
<feature type="DNA-binding region" description="H-T-H motif" evidence="2">
    <location>
        <begin position="48"/>
        <end position="67"/>
    </location>
</feature>
<evidence type="ECO:0000313" key="6">
    <source>
        <dbReference type="Proteomes" id="UP000321638"/>
    </source>
</evidence>
<name>A0A5C8P889_9HYPH</name>
<reference evidence="5 6" key="1">
    <citation type="submission" date="2019-06" db="EMBL/GenBank/DDBJ databases">
        <title>New taxonomy in bacterial strain CC-CFT640, isolated from vineyard.</title>
        <authorList>
            <person name="Lin S.-Y."/>
            <person name="Tsai C.-F."/>
            <person name="Young C.-C."/>
        </authorList>
    </citation>
    <scope>NUCLEOTIDE SEQUENCE [LARGE SCALE GENOMIC DNA]</scope>
    <source>
        <strain evidence="5 6">CC-CFT640</strain>
    </source>
</reference>
<feature type="domain" description="HTH tetR-type" evidence="4">
    <location>
        <begin position="25"/>
        <end position="85"/>
    </location>
</feature>
<dbReference type="AlphaFoldDB" id="A0A5C8P889"/>
<proteinExistence type="predicted"/>
<dbReference type="PRINTS" id="PR00455">
    <property type="entry name" value="HTHTETR"/>
</dbReference>
<comment type="caution">
    <text evidence="5">The sequence shown here is derived from an EMBL/GenBank/DDBJ whole genome shotgun (WGS) entry which is preliminary data.</text>
</comment>
<dbReference type="PROSITE" id="PS01081">
    <property type="entry name" value="HTH_TETR_1"/>
    <property type="match status" value="1"/>
</dbReference>
<dbReference type="InterPro" id="IPR050109">
    <property type="entry name" value="HTH-type_TetR-like_transc_reg"/>
</dbReference>
<dbReference type="GO" id="GO:0003700">
    <property type="term" value="F:DNA-binding transcription factor activity"/>
    <property type="evidence" value="ECO:0007669"/>
    <property type="project" value="TreeGrafter"/>
</dbReference>
<keyword evidence="6" id="KW-1185">Reference proteome</keyword>
<dbReference type="InterPro" id="IPR041490">
    <property type="entry name" value="KstR2_TetR_C"/>
</dbReference>
<dbReference type="PANTHER" id="PTHR30055:SF200">
    <property type="entry name" value="HTH-TYPE TRANSCRIPTIONAL REPRESSOR BDCR"/>
    <property type="match status" value="1"/>
</dbReference>
<accession>A0A5C8P889</accession>
<dbReference type="InterPro" id="IPR036271">
    <property type="entry name" value="Tet_transcr_reg_TetR-rel_C_sf"/>
</dbReference>
<dbReference type="Pfam" id="PF17932">
    <property type="entry name" value="TetR_C_24"/>
    <property type="match status" value="1"/>
</dbReference>
<evidence type="ECO:0000313" key="5">
    <source>
        <dbReference type="EMBL" id="TXL69822.1"/>
    </source>
</evidence>
<evidence type="ECO:0000256" key="1">
    <source>
        <dbReference type="ARBA" id="ARBA00023125"/>
    </source>
</evidence>
<dbReference type="Pfam" id="PF00440">
    <property type="entry name" value="TetR_N"/>
    <property type="match status" value="1"/>
</dbReference>
<evidence type="ECO:0000256" key="3">
    <source>
        <dbReference type="SAM" id="MobiDB-lite"/>
    </source>
</evidence>
<dbReference type="PROSITE" id="PS50977">
    <property type="entry name" value="HTH_TETR_2"/>
    <property type="match status" value="1"/>
</dbReference>
<dbReference type="Proteomes" id="UP000321638">
    <property type="component" value="Unassembled WGS sequence"/>
</dbReference>
<feature type="region of interest" description="Disordered" evidence="3">
    <location>
        <begin position="1"/>
        <end position="26"/>
    </location>
</feature>
<protein>
    <submittedName>
        <fullName evidence="5">TetR/AcrR family transcriptional regulator</fullName>
    </submittedName>
</protein>
<dbReference type="InterPro" id="IPR023772">
    <property type="entry name" value="DNA-bd_HTH_TetR-type_CS"/>
</dbReference>
<dbReference type="SUPFAM" id="SSF48498">
    <property type="entry name" value="Tetracyclin repressor-like, C-terminal domain"/>
    <property type="match status" value="1"/>
</dbReference>
<evidence type="ECO:0000259" key="4">
    <source>
        <dbReference type="PROSITE" id="PS50977"/>
    </source>
</evidence>
<dbReference type="GO" id="GO:0000976">
    <property type="term" value="F:transcription cis-regulatory region binding"/>
    <property type="evidence" value="ECO:0007669"/>
    <property type="project" value="TreeGrafter"/>
</dbReference>